<organism evidence="1 2">
    <name type="scientific">Nocardiopsis metallicus</name>
    <dbReference type="NCBI Taxonomy" id="179819"/>
    <lineage>
        <taxon>Bacteria</taxon>
        <taxon>Bacillati</taxon>
        <taxon>Actinomycetota</taxon>
        <taxon>Actinomycetes</taxon>
        <taxon>Streptosporangiales</taxon>
        <taxon>Nocardiopsidaceae</taxon>
        <taxon>Nocardiopsis</taxon>
    </lineage>
</organism>
<accession>A0A840W8P8</accession>
<dbReference type="Proteomes" id="UP000579647">
    <property type="component" value="Unassembled WGS sequence"/>
</dbReference>
<name>A0A840W8P8_9ACTN</name>
<dbReference type="RefSeq" id="WP_017567531.1">
    <property type="nucleotide sequence ID" value="NZ_BAAAKM010000111.1"/>
</dbReference>
<comment type="caution">
    <text evidence="1">The sequence shown here is derived from an EMBL/GenBank/DDBJ whole genome shotgun (WGS) entry which is preliminary data.</text>
</comment>
<dbReference type="EMBL" id="JACHDO010000001">
    <property type="protein sequence ID" value="MBB5493430.1"/>
    <property type="molecule type" value="Genomic_DNA"/>
</dbReference>
<dbReference type="AlphaFoldDB" id="A0A840W8P8"/>
<evidence type="ECO:0000313" key="1">
    <source>
        <dbReference type="EMBL" id="MBB5493430.1"/>
    </source>
</evidence>
<keyword evidence="2" id="KW-1185">Reference proteome</keyword>
<gene>
    <name evidence="1" type="ORF">HNR07_004567</name>
</gene>
<sequence length="118" mass="13565">MRCYVSFVVREIPHMMTSMEFARFVSDVERAAVLATRDVRHTTGIPLEIVRTEQMIHVGLGVVWEFDHTHIANVREGHVRLVALMHETLTRYTRAVHGVDHVDILAIYQDDTPDTPET</sequence>
<proteinExistence type="predicted"/>
<protein>
    <submittedName>
        <fullName evidence="1">Uncharacterized protein</fullName>
    </submittedName>
</protein>
<evidence type="ECO:0000313" key="2">
    <source>
        <dbReference type="Proteomes" id="UP000579647"/>
    </source>
</evidence>
<reference evidence="1 2" key="1">
    <citation type="submission" date="2020-08" db="EMBL/GenBank/DDBJ databases">
        <title>Sequencing the genomes of 1000 actinobacteria strains.</title>
        <authorList>
            <person name="Klenk H.-P."/>
        </authorList>
    </citation>
    <scope>NUCLEOTIDE SEQUENCE [LARGE SCALE GENOMIC DNA]</scope>
    <source>
        <strain evidence="1 2">DSM 44598</strain>
    </source>
</reference>